<keyword evidence="2" id="KW-1185">Reference proteome</keyword>
<name>A0AAE7WE26_9RHAB</name>
<accession>A0AAE7WE26</accession>
<reference evidence="1" key="1">
    <citation type="submission" date="2021-03" db="EMBL/GenBank/DDBJ databases">
        <authorList>
            <person name="Chen Y.-M."/>
            <person name="Zhang Y.-Z."/>
        </authorList>
    </citation>
    <scope>NUCLEOTIDE SEQUENCE</scope>
    <source>
        <strain evidence="1">193-k141_301243</strain>
    </source>
</reference>
<evidence type="ECO:0000313" key="1">
    <source>
        <dbReference type="EMBL" id="QYF49877.1"/>
    </source>
</evidence>
<proteinExistence type="predicted"/>
<sequence>MSETVVSGRAFGGLFEVSGEGKEEQVKLLSQEEGIKLAFNCVVSIYCYSDDVLARFREGKTTLQGVFDMFMQDVKGKKTEFNKYSVSPPSKDNVMIIEIINLGRLLYAERGIKLTEIVVKSEYSDKTVKLYACLGDEIVNQNHNSFVVELVGHRNVAHFKSPRLIEIKKYLKTPEGGIGGEACLAIQVKPMGISTASNIRFHMGIMMSKHLGKRKTQGGQSQESPKRTLKSIIGGIFS</sequence>
<dbReference type="Proteomes" id="UP001259868">
    <property type="component" value="Segment"/>
</dbReference>
<organism evidence="1 2">
    <name type="scientific">Xinjiang nucleorhabdovirus</name>
    <dbReference type="NCBI Taxonomy" id="2824629"/>
    <lineage>
        <taxon>Viruses</taxon>
        <taxon>Riboviria</taxon>
        <taxon>Orthornavirae</taxon>
        <taxon>Negarnaviricota</taxon>
        <taxon>Haploviricotina</taxon>
        <taxon>Monjiviricetes</taxon>
        <taxon>Mononegavirales</taxon>
        <taxon>Rhabdoviridae</taxon>
    </lineage>
</organism>
<dbReference type="EMBL" id="MW897039">
    <property type="protein sequence ID" value="QYF49877.1"/>
    <property type="molecule type" value="Viral_cRNA"/>
</dbReference>
<reference evidence="1" key="2">
    <citation type="journal article" date="2022" name="Nat. Microbiol.">
        <title>RNA viromes from terrestrial sites across China expand environmental viral diversity.</title>
        <authorList>
            <person name="Chiapello M."/>
            <person name="Rodriguez-Romero J."/>
            <person name="Ayllon M.A."/>
            <person name="Turina M."/>
        </authorList>
    </citation>
    <scope>NUCLEOTIDE SEQUENCE</scope>
    <source>
        <strain evidence="1">193-k141_301243</strain>
    </source>
</reference>
<evidence type="ECO:0000313" key="2">
    <source>
        <dbReference type="Proteomes" id="UP001259868"/>
    </source>
</evidence>
<protein>
    <submittedName>
        <fullName evidence="1">Matrix protein</fullName>
    </submittedName>
</protein>